<sequence>MLMSIWKTQLQRQPDSPIEKEDEYQLGTNGVGFLNHRPSFSSISEVKMDEDLRRSIDGIDVIDGCVDGEATEKETEKETETDKERGSGGSIEEGVRVGVAVVVASRTRASASARLPSELLSHIAHFVDSNKDRRELGLVNSWWAEAVAPLLWNHVSLVSPVDVLRFLRSTIHTVARHNNPSILKHLPQIEESQLIQISNLPKVDLAAINNTALPALVNALNGNLEHIQQHIEQHTQQLHMLQLQHLQQLQQQLQEQQQQQGDGQGPNDGPNNIPMDIENPIANLTTFMNSLVQMALIPPSDTSSTPPLAPVIAAKPSNDMEIDSFKSFGFADHVKKLSIPSFDCQVNLLFLLNDLLPNLQSIHFQHIHTDETTGGNRHTAIFTPVSTSILTAFAPIIQRVTRVSIEDVYPTSWPQILNLLSGTNPETPNVKTALPHLRSLNLEAVATTDSFDSPTKLSTVFPSLPNLEACRLDGIALGPDSSILSLTRWCPNLKVIALDYCPSVTMKSFEVLWNNLTGLSFLGLAGIVNDHALHNHHHHPSTSASSNQHDRSQKVKLKPHDAVRIVRLVDCDVSDGLFEGIREAGTDLEMLRFVFEDDECEGILSVVQRLSDHALRSFGEDVEGGGRRKGLKKLAFTWCPGFTAACLKNVLEYGSGVEVLDLHKDVGCSLGEMPGSVLEEVGESLRRVKVLNLYGQTKLTDETLRRVFTPHNCPSLTSLCINDSQVTPATLRHIVCSIPTLTALSIIQCPNIELDDLKRLFAECPVEMRRIKRLYTEHCWKSVAAPRDENVDSGGPAHPDAEVLNMGSDDEFHSAFDLSDEVRMEEHDGDEDEDMYGTPLIVSSVMNTAGQGAPNNHNSGGITASTEPRSVIHDDLWFCHESLDILSLFNGSVKRATDIRV</sequence>
<feature type="region of interest" description="Disordered" evidence="1">
    <location>
        <begin position="1"/>
        <end position="20"/>
    </location>
</feature>
<organism evidence="2 3">
    <name type="scientific">Rhizoclosmatium globosum</name>
    <dbReference type="NCBI Taxonomy" id="329046"/>
    <lineage>
        <taxon>Eukaryota</taxon>
        <taxon>Fungi</taxon>
        <taxon>Fungi incertae sedis</taxon>
        <taxon>Chytridiomycota</taxon>
        <taxon>Chytridiomycota incertae sedis</taxon>
        <taxon>Chytridiomycetes</taxon>
        <taxon>Chytridiales</taxon>
        <taxon>Chytriomycetaceae</taxon>
        <taxon>Rhizoclosmatium</taxon>
    </lineage>
</organism>
<feature type="region of interest" description="Disordered" evidence="1">
    <location>
        <begin position="67"/>
        <end position="90"/>
    </location>
</feature>
<evidence type="ECO:0000313" key="3">
    <source>
        <dbReference type="Proteomes" id="UP000193642"/>
    </source>
</evidence>
<dbReference type="InterPro" id="IPR032675">
    <property type="entry name" value="LRR_dom_sf"/>
</dbReference>
<dbReference type="GO" id="GO:0031146">
    <property type="term" value="P:SCF-dependent proteasomal ubiquitin-dependent protein catabolic process"/>
    <property type="evidence" value="ECO:0007669"/>
    <property type="project" value="TreeGrafter"/>
</dbReference>
<dbReference type="AlphaFoldDB" id="A0A1Y2BUG6"/>
<feature type="compositionally biased region" description="Polar residues" evidence="1">
    <location>
        <begin position="1"/>
        <end position="14"/>
    </location>
</feature>
<gene>
    <name evidence="2" type="ORF">BCR33DRAFT_720780</name>
</gene>
<evidence type="ECO:0000313" key="2">
    <source>
        <dbReference type="EMBL" id="ORY38412.1"/>
    </source>
</evidence>
<evidence type="ECO:0000256" key="1">
    <source>
        <dbReference type="SAM" id="MobiDB-lite"/>
    </source>
</evidence>
<dbReference type="PANTHER" id="PTHR13318">
    <property type="entry name" value="PARTNER OF PAIRED, ISOFORM B-RELATED"/>
    <property type="match status" value="1"/>
</dbReference>
<dbReference type="Gene3D" id="3.80.10.10">
    <property type="entry name" value="Ribonuclease Inhibitor"/>
    <property type="match status" value="2"/>
</dbReference>
<dbReference type="EMBL" id="MCGO01000044">
    <property type="protein sequence ID" value="ORY38412.1"/>
    <property type="molecule type" value="Genomic_DNA"/>
</dbReference>
<dbReference type="GO" id="GO:0019005">
    <property type="term" value="C:SCF ubiquitin ligase complex"/>
    <property type="evidence" value="ECO:0007669"/>
    <property type="project" value="TreeGrafter"/>
</dbReference>
<reference evidence="2 3" key="1">
    <citation type="submission" date="2016-07" db="EMBL/GenBank/DDBJ databases">
        <title>Pervasive Adenine N6-methylation of Active Genes in Fungi.</title>
        <authorList>
            <consortium name="DOE Joint Genome Institute"/>
            <person name="Mondo S.J."/>
            <person name="Dannebaum R.O."/>
            <person name="Kuo R.C."/>
            <person name="Labutti K."/>
            <person name="Haridas S."/>
            <person name="Kuo A."/>
            <person name="Salamov A."/>
            <person name="Ahrendt S.R."/>
            <person name="Lipzen A."/>
            <person name="Sullivan W."/>
            <person name="Andreopoulos W.B."/>
            <person name="Clum A."/>
            <person name="Lindquist E."/>
            <person name="Daum C."/>
            <person name="Ramamoorthy G.K."/>
            <person name="Gryganskyi A."/>
            <person name="Culley D."/>
            <person name="Magnuson J.K."/>
            <person name="James T.Y."/>
            <person name="O'Malley M.A."/>
            <person name="Stajich J.E."/>
            <person name="Spatafora J.W."/>
            <person name="Visel A."/>
            <person name="Grigoriev I.V."/>
        </authorList>
    </citation>
    <scope>NUCLEOTIDE SEQUENCE [LARGE SCALE GENOMIC DNA]</scope>
    <source>
        <strain evidence="2 3">JEL800</strain>
    </source>
</reference>
<accession>A0A1Y2BUG6</accession>
<proteinExistence type="predicted"/>
<feature type="compositionally biased region" description="Basic and acidic residues" evidence="1">
    <location>
        <begin position="70"/>
        <end position="86"/>
    </location>
</feature>
<keyword evidence="3" id="KW-1185">Reference proteome</keyword>
<dbReference type="STRING" id="329046.A0A1Y2BUG6"/>
<dbReference type="SUPFAM" id="SSF52047">
    <property type="entry name" value="RNI-like"/>
    <property type="match status" value="1"/>
</dbReference>
<dbReference type="OrthoDB" id="10257471at2759"/>
<comment type="caution">
    <text evidence="2">The sequence shown here is derived from an EMBL/GenBank/DDBJ whole genome shotgun (WGS) entry which is preliminary data.</text>
</comment>
<dbReference type="PANTHER" id="PTHR13318:SF247">
    <property type="entry name" value="GH16156P"/>
    <property type="match status" value="1"/>
</dbReference>
<dbReference type="Proteomes" id="UP000193642">
    <property type="component" value="Unassembled WGS sequence"/>
</dbReference>
<name>A0A1Y2BUG6_9FUNG</name>
<protein>
    <submittedName>
        <fullName evidence="2">RNI-like protein</fullName>
    </submittedName>
</protein>
<feature type="region of interest" description="Disordered" evidence="1">
    <location>
        <begin position="252"/>
        <end position="277"/>
    </location>
</feature>
<feature type="compositionally biased region" description="Low complexity" evidence="1">
    <location>
        <begin position="252"/>
        <end position="272"/>
    </location>
</feature>